<dbReference type="SUPFAM" id="SSF53335">
    <property type="entry name" value="S-adenosyl-L-methionine-dependent methyltransferases"/>
    <property type="match status" value="1"/>
</dbReference>
<keyword evidence="2" id="KW-0489">Methyltransferase</keyword>
<dbReference type="CDD" id="cd02440">
    <property type="entry name" value="AdoMet_MTases"/>
    <property type="match status" value="1"/>
</dbReference>
<dbReference type="RefSeq" id="WP_311504526.1">
    <property type="nucleotide sequence ID" value="NZ_JAVRHK010000016.1"/>
</dbReference>
<name>A0ABU3D9H3_9FLAO</name>
<dbReference type="GO" id="GO:0008168">
    <property type="term" value="F:methyltransferase activity"/>
    <property type="evidence" value="ECO:0007669"/>
    <property type="project" value="UniProtKB-KW"/>
</dbReference>
<accession>A0ABU3D9H3</accession>
<organism evidence="2 3">
    <name type="scientific">Autumnicola musiva</name>
    <dbReference type="NCBI Taxonomy" id="3075589"/>
    <lineage>
        <taxon>Bacteria</taxon>
        <taxon>Pseudomonadati</taxon>
        <taxon>Bacteroidota</taxon>
        <taxon>Flavobacteriia</taxon>
        <taxon>Flavobacteriales</taxon>
        <taxon>Flavobacteriaceae</taxon>
        <taxon>Autumnicola</taxon>
    </lineage>
</organism>
<dbReference type="InterPro" id="IPR029063">
    <property type="entry name" value="SAM-dependent_MTases_sf"/>
</dbReference>
<dbReference type="Gene3D" id="3.40.50.150">
    <property type="entry name" value="Vaccinia Virus protein VP39"/>
    <property type="match status" value="1"/>
</dbReference>
<dbReference type="EMBL" id="JAVRHK010000016">
    <property type="protein sequence ID" value="MDT0678192.1"/>
    <property type="molecule type" value="Genomic_DNA"/>
</dbReference>
<feature type="region of interest" description="Disordered" evidence="1">
    <location>
        <begin position="198"/>
        <end position="220"/>
    </location>
</feature>
<evidence type="ECO:0000256" key="1">
    <source>
        <dbReference type="SAM" id="MobiDB-lite"/>
    </source>
</evidence>
<evidence type="ECO:0000313" key="2">
    <source>
        <dbReference type="EMBL" id="MDT0678192.1"/>
    </source>
</evidence>
<gene>
    <name evidence="2" type="ORF">RM539_16535</name>
</gene>
<proteinExistence type="predicted"/>
<sequence>MLKRTGERDICYFTTDNPQLTAELHLLKSYINFLLKSQNQHGLHSPFVYDLVTKCFYDKKNYTGYKLLKEYRKDLLQNKQTIEITDFGAGSRVFNSNSRKISAIAKNAGITKSRAELLYRLVNYLGANKVLELGTSLGIATSALAANKKTAVTTMEGCPETANIARQQFQKFEFDNISLKIGKFEDVLEKEKMSEKWKVESGQKKAERGNRKQEKRDTTNYKQQTNKYDLIFFDGNHQKQPTLNYFYKLLPLAHNNSVFIFDDIHWSLQMEEAWEEIKNHTEVTVSIDTFYWGLIFFRKEQAKQHFVIRL</sequence>
<reference evidence="2 3" key="1">
    <citation type="submission" date="2023-09" db="EMBL/GenBank/DDBJ databases">
        <authorList>
            <person name="Rey-Velasco X."/>
        </authorList>
    </citation>
    <scope>NUCLEOTIDE SEQUENCE [LARGE SCALE GENOMIC DNA]</scope>
    <source>
        <strain evidence="2 3">F117</strain>
    </source>
</reference>
<dbReference type="EC" id="2.1.1.-" evidence="2"/>
<dbReference type="Proteomes" id="UP001262582">
    <property type="component" value="Unassembled WGS sequence"/>
</dbReference>
<dbReference type="Pfam" id="PF13578">
    <property type="entry name" value="Methyltransf_24"/>
    <property type="match status" value="1"/>
</dbReference>
<comment type="caution">
    <text evidence="2">The sequence shown here is derived from an EMBL/GenBank/DDBJ whole genome shotgun (WGS) entry which is preliminary data.</text>
</comment>
<feature type="compositionally biased region" description="Basic and acidic residues" evidence="1">
    <location>
        <begin position="198"/>
        <end position="219"/>
    </location>
</feature>
<keyword evidence="3" id="KW-1185">Reference proteome</keyword>
<protein>
    <submittedName>
        <fullName evidence="2">Class I SAM-dependent methyltransferase</fullName>
        <ecNumber evidence="2">2.1.1.-</ecNumber>
    </submittedName>
</protein>
<dbReference type="GO" id="GO:0032259">
    <property type="term" value="P:methylation"/>
    <property type="evidence" value="ECO:0007669"/>
    <property type="project" value="UniProtKB-KW"/>
</dbReference>
<evidence type="ECO:0000313" key="3">
    <source>
        <dbReference type="Proteomes" id="UP001262582"/>
    </source>
</evidence>
<keyword evidence="2" id="KW-0808">Transferase</keyword>